<evidence type="ECO:0000256" key="5">
    <source>
        <dbReference type="ARBA" id="ARBA00023284"/>
    </source>
</evidence>
<dbReference type="SUPFAM" id="SSF52833">
    <property type="entry name" value="Thioredoxin-like"/>
    <property type="match status" value="1"/>
</dbReference>
<evidence type="ECO:0000256" key="4">
    <source>
        <dbReference type="ARBA" id="ARBA00023157"/>
    </source>
</evidence>
<organism evidence="8 9">
    <name type="scientific">Dactylosporangium sucinum</name>
    <dbReference type="NCBI Taxonomy" id="1424081"/>
    <lineage>
        <taxon>Bacteria</taxon>
        <taxon>Bacillati</taxon>
        <taxon>Actinomycetota</taxon>
        <taxon>Actinomycetes</taxon>
        <taxon>Micromonosporales</taxon>
        <taxon>Micromonosporaceae</taxon>
        <taxon>Dactylosporangium</taxon>
    </lineage>
</organism>
<evidence type="ECO:0000259" key="7">
    <source>
        <dbReference type="PROSITE" id="PS51352"/>
    </source>
</evidence>
<evidence type="ECO:0000313" key="9">
    <source>
        <dbReference type="Proteomes" id="UP000642070"/>
    </source>
</evidence>
<keyword evidence="2" id="KW-0813">Transport</keyword>
<dbReference type="PROSITE" id="PS51352">
    <property type="entry name" value="THIOREDOXIN_2"/>
    <property type="match status" value="1"/>
</dbReference>
<dbReference type="GO" id="GO:0045454">
    <property type="term" value="P:cell redox homeostasis"/>
    <property type="evidence" value="ECO:0007669"/>
    <property type="project" value="TreeGrafter"/>
</dbReference>
<protein>
    <recommendedName>
        <fullName evidence="6">Thioredoxin</fullName>
    </recommendedName>
</protein>
<dbReference type="NCBIfam" id="TIGR01068">
    <property type="entry name" value="thioredoxin"/>
    <property type="match status" value="1"/>
</dbReference>
<dbReference type="FunFam" id="3.40.30.10:FF:000001">
    <property type="entry name" value="Thioredoxin"/>
    <property type="match status" value="1"/>
</dbReference>
<dbReference type="GO" id="GO:0015035">
    <property type="term" value="F:protein-disulfide reductase activity"/>
    <property type="evidence" value="ECO:0007669"/>
    <property type="project" value="UniProtKB-UniRule"/>
</dbReference>
<evidence type="ECO:0000313" key="8">
    <source>
        <dbReference type="EMBL" id="GGM70053.1"/>
    </source>
</evidence>
<dbReference type="RefSeq" id="WP_190255724.1">
    <property type="nucleotide sequence ID" value="NZ_BMPI01000060.1"/>
</dbReference>
<keyword evidence="5" id="KW-0676">Redox-active center</keyword>
<dbReference type="InterPro" id="IPR017937">
    <property type="entry name" value="Thioredoxin_CS"/>
</dbReference>
<dbReference type="PRINTS" id="PR00421">
    <property type="entry name" value="THIOREDOXIN"/>
</dbReference>
<dbReference type="InterPro" id="IPR005746">
    <property type="entry name" value="Thioredoxin"/>
</dbReference>
<comment type="caution">
    <text evidence="8">The sequence shown here is derived from an EMBL/GenBank/DDBJ whole genome shotgun (WGS) entry which is preliminary data.</text>
</comment>
<dbReference type="Proteomes" id="UP000642070">
    <property type="component" value="Unassembled WGS sequence"/>
</dbReference>
<evidence type="ECO:0000256" key="2">
    <source>
        <dbReference type="ARBA" id="ARBA00022448"/>
    </source>
</evidence>
<evidence type="ECO:0000256" key="6">
    <source>
        <dbReference type="NCBIfam" id="TIGR01068"/>
    </source>
</evidence>
<dbReference type="Pfam" id="PF00085">
    <property type="entry name" value="Thioredoxin"/>
    <property type="match status" value="1"/>
</dbReference>
<evidence type="ECO:0000256" key="1">
    <source>
        <dbReference type="ARBA" id="ARBA00008987"/>
    </source>
</evidence>
<dbReference type="Gene3D" id="2.30.30.380">
    <property type="entry name" value="Zn-finger domain of Sec23/24"/>
    <property type="match status" value="1"/>
</dbReference>
<dbReference type="CDD" id="cd02947">
    <property type="entry name" value="TRX_family"/>
    <property type="match status" value="1"/>
</dbReference>
<reference evidence="8" key="1">
    <citation type="journal article" date="2014" name="Int. J. Syst. Evol. Microbiol.">
        <title>Complete genome sequence of Corynebacterium casei LMG S-19264T (=DSM 44701T), isolated from a smear-ripened cheese.</title>
        <authorList>
            <consortium name="US DOE Joint Genome Institute (JGI-PGF)"/>
            <person name="Walter F."/>
            <person name="Albersmeier A."/>
            <person name="Kalinowski J."/>
            <person name="Ruckert C."/>
        </authorList>
    </citation>
    <scope>NUCLEOTIDE SEQUENCE</scope>
    <source>
        <strain evidence="8">JCM 19831</strain>
    </source>
</reference>
<dbReference type="AlphaFoldDB" id="A0A917X5I3"/>
<dbReference type="Gene3D" id="3.40.30.10">
    <property type="entry name" value="Glutaredoxin"/>
    <property type="match status" value="1"/>
</dbReference>
<reference evidence="8" key="2">
    <citation type="submission" date="2020-09" db="EMBL/GenBank/DDBJ databases">
        <authorList>
            <person name="Sun Q."/>
            <person name="Ohkuma M."/>
        </authorList>
    </citation>
    <scope>NUCLEOTIDE SEQUENCE</scope>
    <source>
        <strain evidence="8">JCM 19831</strain>
    </source>
</reference>
<name>A0A917X5I3_9ACTN</name>
<dbReference type="EMBL" id="BMPI01000060">
    <property type="protein sequence ID" value="GGM70053.1"/>
    <property type="molecule type" value="Genomic_DNA"/>
</dbReference>
<keyword evidence="3" id="KW-0249">Electron transport</keyword>
<dbReference type="PANTHER" id="PTHR45663:SF11">
    <property type="entry name" value="GEO12009P1"/>
    <property type="match status" value="1"/>
</dbReference>
<accession>A0A917X5I3</accession>
<dbReference type="PROSITE" id="PS00194">
    <property type="entry name" value="THIOREDOXIN_1"/>
    <property type="match status" value="1"/>
</dbReference>
<keyword evidence="9" id="KW-1185">Reference proteome</keyword>
<comment type="similarity">
    <text evidence="1">Belongs to the thioredoxin family.</text>
</comment>
<sequence length="143" mass="15314">MSAEIVTCPNCKQRNRVPAAAPGKPVCGSCKEPLPWIAHADDRTFGDVADRAAVPVLVDLWATWCGPCRMVSPALERVATDLAGVVKLVKVDVDQAPAVARRFDVRAVPTLILMRDGKTIARQSGAASAPTLRRWVEQTLASA</sequence>
<proteinExistence type="inferred from homology"/>
<dbReference type="GO" id="GO:0005829">
    <property type="term" value="C:cytosol"/>
    <property type="evidence" value="ECO:0007669"/>
    <property type="project" value="TreeGrafter"/>
</dbReference>
<keyword evidence="4" id="KW-1015">Disulfide bond</keyword>
<dbReference type="InterPro" id="IPR036249">
    <property type="entry name" value="Thioredoxin-like_sf"/>
</dbReference>
<gene>
    <name evidence="8" type="ORF">GCM10007977_084790</name>
</gene>
<dbReference type="InterPro" id="IPR013766">
    <property type="entry name" value="Thioredoxin_domain"/>
</dbReference>
<dbReference type="PANTHER" id="PTHR45663">
    <property type="entry name" value="GEO12009P1"/>
    <property type="match status" value="1"/>
</dbReference>
<feature type="domain" description="Thioredoxin" evidence="7">
    <location>
        <begin position="15"/>
        <end position="141"/>
    </location>
</feature>
<evidence type="ECO:0000256" key="3">
    <source>
        <dbReference type="ARBA" id="ARBA00022982"/>
    </source>
</evidence>